<evidence type="ECO:0000256" key="2">
    <source>
        <dbReference type="ARBA" id="ARBA00022692"/>
    </source>
</evidence>
<sequence>MEQTAEQCIRYLVVVRMSRRFQRSLKLANVRIVCGFMQTLSLTQRLHILKALHACFILTLLCTGIVGLVLFSAIVSQPIRNCPVLHAIYTVFWLSLGLSILQVLLAIIFFLWFLFTFLLFPVKSSAINDLTTGQCTTLQVDPQSINPLDNNPFSYCTAAVDIHCGQTAAFGPFNFSHSYCDSEDTLDTSSSRCYDCCQFKIGWLCFGSIFLAILSIGLILSMILVGNFLNQMDTIFNSEMASIFVEARVSYFNLKTHNNNNNAFICWEVIQKTFQCCGQVNYTDWSSFDQKALLQNENFSLPASCYSTPTSIPTRNTSFEGGGVVATRQIYTSGCSNLVIKSLYLQLTASRVYLIVTFILLVTTFLIDFGYTLYVAHITLVENPIVVDGDCSHLDVWQHRGVTPGGGVNAANTTTITTITRKFSTPNFINNHNDIESISSSSNSSSLMFQNSAYQRHNSR</sequence>
<feature type="transmembrane region" description="Helical" evidence="5">
    <location>
        <begin position="87"/>
        <end position="120"/>
    </location>
</feature>
<dbReference type="Pfam" id="PF00335">
    <property type="entry name" value="Tetraspanin"/>
    <property type="match status" value="1"/>
</dbReference>
<keyword evidence="2 5" id="KW-0812">Transmembrane</keyword>
<dbReference type="SUPFAM" id="SSF48652">
    <property type="entry name" value="Tetraspanin"/>
    <property type="match status" value="1"/>
</dbReference>
<dbReference type="WBParaSite" id="TREG1_58930.2">
    <property type="protein sequence ID" value="TREG1_58930.2"/>
    <property type="gene ID" value="TREG1_58930"/>
</dbReference>
<keyword evidence="4 5" id="KW-0472">Membrane</keyword>
<protein>
    <submittedName>
        <fullName evidence="7">Tetraspanin</fullName>
    </submittedName>
</protein>
<dbReference type="InterPro" id="IPR018499">
    <property type="entry name" value="Tetraspanin/Peripherin"/>
</dbReference>
<dbReference type="GO" id="GO:0016020">
    <property type="term" value="C:membrane"/>
    <property type="evidence" value="ECO:0007669"/>
    <property type="project" value="UniProtKB-SubCell"/>
</dbReference>
<reference evidence="7" key="2">
    <citation type="submission" date="2023-11" db="UniProtKB">
        <authorList>
            <consortium name="WormBaseParasite"/>
        </authorList>
    </citation>
    <scope>IDENTIFICATION</scope>
</reference>
<dbReference type="Proteomes" id="UP000050795">
    <property type="component" value="Unassembled WGS sequence"/>
</dbReference>
<evidence type="ECO:0000313" key="6">
    <source>
        <dbReference type="Proteomes" id="UP000050795"/>
    </source>
</evidence>
<feature type="transmembrane region" description="Helical" evidence="5">
    <location>
        <begin position="201"/>
        <end position="225"/>
    </location>
</feature>
<comment type="subcellular location">
    <subcellularLocation>
        <location evidence="1">Membrane</location>
        <topology evidence="1">Multi-pass membrane protein</topology>
    </subcellularLocation>
</comment>
<proteinExistence type="predicted"/>
<feature type="transmembrane region" description="Helical" evidence="5">
    <location>
        <begin position="51"/>
        <end position="75"/>
    </location>
</feature>
<evidence type="ECO:0000256" key="3">
    <source>
        <dbReference type="ARBA" id="ARBA00022989"/>
    </source>
</evidence>
<name>A0AA85K2P3_TRIRE</name>
<dbReference type="Gene3D" id="1.10.1450.10">
    <property type="entry name" value="Tetraspanin"/>
    <property type="match status" value="1"/>
</dbReference>
<evidence type="ECO:0000256" key="5">
    <source>
        <dbReference type="SAM" id="Phobius"/>
    </source>
</evidence>
<feature type="transmembrane region" description="Helical" evidence="5">
    <location>
        <begin position="352"/>
        <end position="374"/>
    </location>
</feature>
<evidence type="ECO:0000313" key="7">
    <source>
        <dbReference type="WBParaSite" id="TREG1_58930.2"/>
    </source>
</evidence>
<evidence type="ECO:0000256" key="4">
    <source>
        <dbReference type="ARBA" id="ARBA00023136"/>
    </source>
</evidence>
<dbReference type="InterPro" id="IPR008952">
    <property type="entry name" value="Tetraspanin_EC2_sf"/>
</dbReference>
<organism evidence="6 7">
    <name type="scientific">Trichobilharzia regenti</name>
    <name type="common">Nasal bird schistosome</name>
    <dbReference type="NCBI Taxonomy" id="157069"/>
    <lineage>
        <taxon>Eukaryota</taxon>
        <taxon>Metazoa</taxon>
        <taxon>Spiralia</taxon>
        <taxon>Lophotrochozoa</taxon>
        <taxon>Platyhelminthes</taxon>
        <taxon>Trematoda</taxon>
        <taxon>Digenea</taxon>
        <taxon>Strigeidida</taxon>
        <taxon>Schistosomatoidea</taxon>
        <taxon>Schistosomatidae</taxon>
        <taxon>Trichobilharzia</taxon>
    </lineage>
</organism>
<dbReference type="AlphaFoldDB" id="A0AA85K2P3"/>
<keyword evidence="3 5" id="KW-1133">Transmembrane helix</keyword>
<evidence type="ECO:0000256" key="1">
    <source>
        <dbReference type="ARBA" id="ARBA00004141"/>
    </source>
</evidence>
<accession>A0AA85K2P3</accession>
<keyword evidence="6" id="KW-1185">Reference proteome</keyword>
<reference evidence="6" key="1">
    <citation type="submission" date="2022-06" db="EMBL/GenBank/DDBJ databases">
        <authorList>
            <person name="Berger JAMES D."/>
            <person name="Berger JAMES D."/>
        </authorList>
    </citation>
    <scope>NUCLEOTIDE SEQUENCE [LARGE SCALE GENOMIC DNA]</scope>
</reference>